<evidence type="ECO:0008006" key="3">
    <source>
        <dbReference type="Google" id="ProtNLM"/>
    </source>
</evidence>
<dbReference type="RefSeq" id="WP_319703558.1">
    <property type="nucleotide sequence ID" value="NZ_JARAWJ010000067.1"/>
</dbReference>
<dbReference type="EMBL" id="JARAWJ010000067">
    <property type="protein sequence ID" value="MDX3044106.1"/>
    <property type="molecule type" value="Genomic_DNA"/>
</dbReference>
<organism evidence="1 2">
    <name type="scientific">Streptomyces caniscabiei</name>
    <dbReference type="NCBI Taxonomy" id="2746961"/>
    <lineage>
        <taxon>Bacteria</taxon>
        <taxon>Bacillati</taxon>
        <taxon>Actinomycetota</taxon>
        <taxon>Actinomycetes</taxon>
        <taxon>Kitasatosporales</taxon>
        <taxon>Streptomycetaceae</taxon>
        <taxon>Streptomyces</taxon>
    </lineage>
</organism>
<reference evidence="1 2" key="1">
    <citation type="journal article" date="2023" name="Microb. Genom.">
        <title>Mesoterricola silvestris gen. nov., sp. nov., Mesoterricola sediminis sp. nov., Geothrix oryzae sp. nov., Geothrix edaphica sp. nov., Geothrix rubra sp. nov., and Geothrix limicola sp. nov., six novel members of Acidobacteriota isolated from soils.</title>
        <authorList>
            <person name="Weisberg A.J."/>
            <person name="Pearce E."/>
            <person name="Kramer C.G."/>
            <person name="Chang J.H."/>
            <person name="Clarke C.R."/>
        </authorList>
    </citation>
    <scope>NUCLEOTIDE SEQUENCE [LARGE SCALE GENOMIC DNA]</scope>
    <source>
        <strain evidence="1 2">NE20-4-1</strain>
    </source>
</reference>
<name>A0ABU4N425_9ACTN</name>
<gene>
    <name evidence="1" type="ORF">PV383_44140</name>
</gene>
<keyword evidence="2" id="KW-1185">Reference proteome</keyword>
<dbReference type="Proteomes" id="UP001282474">
    <property type="component" value="Unassembled WGS sequence"/>
</dbReference>
<accession>A0ABU4N425</accession>
<evidence type="ECO:0000313" key="2">
    <source>
        <dbReference type="Proteomes" id="UP001282474"/>
    </source>
</evidence>
<evidence type="ECO:0000313" key="1">
    <source>
        <dbReference type="EMBL" id="MDX3044106.1"/>
    </source>
</evidence>
<protein>
    <recommendedName>
        <fullName evidence="3">Tail terminator</fullName>
    </recommendedName>
</protein>
<proteinExistence type="predicted"/>
<comment type="caution">
    <text evidence="1">The sequence shown here is derived from an EMBL/GenBank/DDBJ whole genome shotgun (WGS) entry which is preliminary data.</text>
</comment>
<sequence>MSWPELDWGDLEQAATVWLRSRHTGVRVVQELPADLDKKLPLLQVQVTPGGGEDSTTGVTLIDVDAFAATRGGMWQLANAARTSMLALAGQYVGGLVIDSVTTDVRPAPVPYGNPALRRAVATYRLTSRAQAAA</sequence>